<dbReference type="InterPro" id="IPR007048">
    <property type="entry name" value="IraD/Gp25-like"/>
</dbReference>
<dbReference type="KEGG" id="nev:NTE_00489"/>
<dbReference type="HOGENOM" id="CLU_133204_0_2_2"/>
<proteinExistence type="predicted"/>
<gene>
    <name evidence="2" type="ORF">NTE_00489</name>
</gene>
<evidence type="ECO:0000313" key="2">
    <source>
        <dbReference type="EMBL" id="AIF82570.1"/>
    </source>
</evidence>
<dbReference type="Pfam" id="PF04965">
    <property type="entry name" value="GPW_gp25"/>
    <property type="match status" value="1"/>
</dbReference>
<dbReference type="Gene3D" id="3.10.450.40">
    <property type="match status" value="1"/>
</dbReference>
<dbReference type="RefSeq" id="WP_148699517.1">
    <property type="nucleotide sequence ID" value="NZ_CP007174.1"/>
</dbReference>
<accession>A0A075MN45</accession>
<keyword evidence="3" id="KW-1185">Reference proteome</keyword>
<dbReference type="AlphaFoldDB" id="A0A075MN45"/>
<dbReference type="EMBL" id="CP007174">
    <property type="protein sequence ID" value="AIF82570.1"/>
    <property type="molecule type" value="Genomic_DNA"/>
</dbReference>
<dbReference type="OrthoDB" id="147169at2157"/>
<organism evidence="2 3">
    <name type="scientific">Candidatus Nitrososphaera evergladensis SR1</name>
    <dbReference type="NCBI Taxonomy" id="1459636"/>
    <lineage>
        <taxon>Archaea</taxon>
        <taxon>Nitrososphaerota</taxon>
        <taxon>Nitrososphaeria</taxon>
        <taxon>Nitrososphaerales</taxon>
        <taxon>Nitrososphaeraceae</taxon>
        <taxon>Nitrososphaera</taxon>
    </lineage>
</organism>
<dbReference type="Proteomes" id="UP000028194">
    <property type="component" value="Chromosome"/>
</dbReference>
<dbReference type="STRING" id="1459636.NTE_00489"/>
<dbReference type="SUPFAM" id="SSF160719">
    <property type="entry name" value="gpW/gp25-like"/>
    <property type="match status" value="1"/>
</dbReference>
<evidence type="ECO:0000313" key="3">
    <source>
        <dbReference type="Proteomes" id="UP000028194"/>
    </source>
</evidence>
<reference evidence="2 3" key="1">
    <citation type="journal article" date="2014" name="PLoS ONE">
        <title>Genome Sequence of Candidatus Nitrososphaera evergladensis from Group I.1b Enriched from Everglades Soil Reveals Novel Genomic Features of the Ammonia-Oxidizing Archaea.</title>
        <authorList>
            <person name="Zhalnina K.V."/>
            <person name="Dias R."/>
            <person name="Leonard M.T."/>
            <person name="Dorr de Quadros P."/>
            <person name="Camargo F.A."/>
            <person name="Drew J.C."/>
            <person name="Farmerie W.G."/>
            <person name="Daroub S.H."/>
            <person name="Triplett E.W."/>
        </authorList>
    </citation>
    <scope>NUCLEOTIDE SEQUENCE [LARGE SCALE GENOMIC DNA]</scope>
    <source>
        <strain evidence="2 3">SR1</strain>
    </source>
</reference>
<feature type="domain" description="IraD/Gp25-like" evidence="1">
    <location>
        <begin position="31"/>
        <end position="116"/>
    </location>
</feature>
<name>A0A075MN45_9ARCH</name>
<dbReference type="GeneID" id="41596362"/>
<sequence length="128" mass="14324">MTVPTSANRAYYNRYPFNVDGRGRTASATSTDYIKQLVEQVLFTAVGERVNRPTFGSGVNQLVFSPNSNELASATQLLVHGALQQWLGDLIHVESVVVRNEDSSLHVVVHYIIKRSQQRQSAEFTRES</sequence>
<evidence type="ECO:0000259" key="1">
    <source>
        <dbReference type="Pfam" id="PF04965"/>
    </source>
</evidence>
<protein>
    <submittedName>
        <fullName evidence="2">Phage baseplate assembly protein W</fullName>
    </submittedName>
</protein>